<keyword evidence="3 4" id="KW-0234">DNA repair</keyword>
<dbReference type="InterPro" id="IPR037278">
    <property type="entry name" value="ARFGAP/RecO"/>
</dbReference>
<evidence type="ECO:0000256" key="4">
    <source>
        <dbReference type="HAMAP-Rule" id="MF_00201"/>
    </source>
</evidence>
<gene>
    <name evidence="4" type="primary">recO</name>
    <name evidence="6" type="ORF">SAMN05216474_2630</name>
</gene>
<keyword evidence="1 4" id="KW-0227">DNA damage</keyword>
<dbReference type="GO" id="GO:0006310">
    <property type="term" value="P:DNA recombination"/>
    <property type="evidence" value="ECO:0007669"/>
    <property type="project" value="UniProtKB-UniRule"/>
</dbReference>
<dbReference type="HAMAP" id="MF_00201">
    <property type="entry name" value="RecO"/>
    <property type="match status" value="1"/>
</dbReference>
<evidence type="ECO:0000256" key="1">
    <source>
        <dbReference type="ARBA" id="ARBA00022763"/>
    </source>
</evidence>
<accession>A0A1I7BAQ8</accession>
<dbReference type="PANTHER" id="PTHR33991">
    <property type="entry name" value="DNA REPAIR PROTEIN RECO"/>
    <property type="match status" value="1"/>
</dbReference>
<dbReference type="Proteomes" id="UP000236454">
    <property type="component" value="Unassembled WGS sequence"/>
</dbReference>
<dbReference type="STRING" id="477690.SAMN05216474_2630"/>
<name>A0A1I7BAQ8_9FLAO</name>
<dbReference type="EMBL" id="FPAS01000005">
    <property type="protein sequence ID" value="SFT84267.1"/>
    <property type="molecule type" value="Genomic_DNA"/>
</dbReference>
<keyword evidence="7" id="KW-1185">Reference proteome</keyword>
<evidence type="ECO:0000256" key="2">
    <source>
        <dbReference type="ARBA" id="ARBA00023172"/>
    </source>
</evidence>
<dbReference type="SUPFAM" id="SSF50249">
    <property type="entry name" value="Nucleic acid-binding proteins"/>
    <property type="match status" value="1"/>
</dbReference>
<dbReference type="NCBIfam" id="TIGR00613">
    <property type="entry name" value="reco"/>
    <property type="match status" value="1"/>
</dbReference>
<dbReference type="InterPro" id="IPR022572">
    <property type="entry name" value="DNA_rep/recomb_RecO_N"/>
</dbReference>
<dbReference type="GO" id="GO:0006302">
    <property type="term" value="P:double-strand break repair"/>
    <property type="evidence" value="ECO:0007669"/>
    <property type="project" value="TreeGrafter"/>
</dbReference>
<evidence type="ECO:0000259" key="5">
    <source>
        <dbReference type="Pfam" id="PF11967"/>
    </source>
</evidence>
<evidence type="ECO:0000256" key="3">
    <source>
        <dbReference type="ARBA" id="ARBA00023204"/>
    </source>
</evidence>
<keyword evidence="2 4" id="KW-0233">DNA recombination</keyword>
<evidence type="ECO:0000313" key="6">
    <source>
        <dbReference type="EMBL" id="SFT84267.1"/>
    </source>
</evidence>
<dbReference type="AlphaFoldDB" id="A0A1I7BAQ8"/>
<protein>
    <recommendedName>
        <fullName evidence="4">DNA repair protein RecO</fullName>
    </recommendedName>
    <alternativeName>
        <fullName evidence="4">Recombination protein O</fullName>
    </alternativeName>
</protein>
<reference evidence="6 7" key="1">
    <citation type="submission" date="2016-10" db="EMBL/GenBank/DDBJ databases">
        <authorList>
            <person name="de Groot N.N."/>
        </authorList>
    </citation>
    <scope>NUCLEOTIDE SEQUENCE [LARGE SCALE GENOMIC DNA]</scope>
    <source>
        <strain evidence="6 7">CGMCC 1.7005</strain>
    </source>
</reference>
<comment type="function">
    <text evidence="4">Involved in DNA repair and RecF pathway recombination.</text>
</comment>
<dbReference type="GO" id="GO:0043590">
    <property type="term" value="C:bacterial nucleoid"/>
    <property type="evidence" value="ECO:0007669"/>
    <property type="project" value="TreeGrafter"/>
</dbReference>
<dbReference type="Gene3D" id="2.40.50.140">
    <property type="entry name" value="Nucleic acid-binding proteins"/>
    <property type="match status" value="1"/>
</dbReference>
<organism evidence="6 7">
    <name type="scientific">Lishizhenia tianjinensis</name>
    <dbReference type="NCBI Taxonomy" id="477690"/>
    <lineage>
        <taxon>Bacteria</taxon>
        <taxon>Pseudomonadati</taxon>
        <taxon>Bacteroidota</taxon>
        <taxon>Flavobacteriia</taxon>
        <taxon>Flavobacteriales</taxon>
        <taxon>Crocinitomicaceae</taxon>
        <taxon>Lishizhenia</taxon>
    </lineage>
</organism>
<dbReference type="InterPro" id="IPR012340">
    <property type="entry name" value="NA-bd_OB-fold"/>
</dbReference>
<dbReference type="InterPro" id="IPR003717">
    <property type="entry name" value="RecO"/>
</dbReference>
<dbReference type="Pfam" id="PF11967">
    <property type="entry name" value="RecO_N"/>
    <property type="match status" value="1"/>
</dbReference>
<proteinExistence type="inferred from homology"/>
<feature type="domain" description="DNA replication/recombination mediator RecO N-terminal" evidence="5">
    <location>
        <begin position="1"/>
        <end position="73"/>
    </location>
</feature>
<evidence type="ECO:0000313" key="7">
    <source>
        <dbReference type="Proteomes" id="UP000236454"/>
    </source>
</evidence>
<sequence>MKKNLTGILLKKTDYSETSLILKFFTLEEGIQDFIFQGAKKKNANILFPLSISEITCYKRNDSSLGKISAIQAEYNFQDLCMHPVKSSLLFFMAEVATKSIIQEVKDPSFFHFIKDEMLWLNTSDEYTNYPLYFLLEFSKLLGFYPESEHEQAAYFDVEEGKICTFKPQGHKYIYDESIAYLNAMLRQKEKINQLALEIPKRERKQLLQHLISYFSYHLDNFNQLKTIKVIEAVLS</sequence>
<dbReference type="SUPFAM" id="SSF57863">
    <property type="entry name" value="ArfGap/RecO-like zinc finger"/>
    <property type="match status" value="1"/>
</dbReference>
<dbReference type="Pfam" id="PF02565">
    <property type="entry name" value="RecO_C"/>
    <property type="match status" value="1"/>
</dbReference>
<dbReference type="PANTHER" id="PTHR33991:SF1">
    <property type="entry name" value="DNA REPAIR PROTEIN RECO"/>
    <property type="match status" value="1"/>
</dbReference>
<comment type="similarity">
    <text evidence="4">Belongs to the RecO family.</text>
</comment>
<dbReference type="RefSeq" id="WP_170853765.1">
    <property type="nucleotide sequence ID" value="NZ_FPAS01000005.1"/>
</dbReference>